<dbReference type="InterPro" id="IPR001585">
    <property type="entry name" value="TAL/FSA"/>
</dbReference>
<evidence type="ECO:0000256" key="6">
    <source>
        <dbReference type="ARBA" id="ARBA00022490"/>
    </source>
</evidence>
<comment type="pathway">
    <text evidence="3 11">Carbohydrate degradation; pentose phosphate pathway; D-glyceraldehyde 3-phosphate and beta-D-fructose 6-phosphate from D-ribose 5-phosphate and D-xylulose 5-phosphate (non-oxidative stage): step 2/3.</text>
</comment>
<protein>
    <recommendedName>
        <fullName evidence="5 11">Transaldolase</fullName>
        <ecNumber evidence="5 11">2.2.1.2</ecNumber>
    </recommendedName>
</protein>
<dbReference type="UniPathway" id="UPA00115">
    <property type="reaction ID" value="UER00414"/>
</dbReference>
<dbReference type="GO" id="GO:0005737">
    <property type="term" value="C:cytoplasm"/>
    <property type="evidence" value="ECO:0007669"/>
    <property type="project" value="UniProtKB-SubCell"/>
</dbReference>
<comment type="subcellular location">
    <subcellularLocation>
        <location evidence="2 11">Cytoplasm</location>
    </subcellularLocation>
</comment>
<dbReference type="HAMAP" id="MF_00493">
    <property type="entry name" value="Transaldolase_2"/>
    <property type="match status" value="1"/>
</dbReference>
<keyword evidence="7 11" id="KW-0808">Transferase</keyword>
<dbReference type="PANTHER" id="PTHR10683:SF31">
    <property type="entry name" value="TRANSALDOLASE"/>
    <property type="match status" value="1"/>
</dbReference>
<dbReference type="RefSeq" id="WP_045687903.1">
    <property type="nucleotide sequence ID" value="NZ_FZNS01000009.1"/>
</dbReference>
<evidence type="ECO:0000256" key="11">
    <source>
        <dbReference type="HAMAP-Rule" id="MF_00493"/>
    </source>
</evidence>
<dbReference type="GO" id="GO:0004801">
    <property type="term" value="F:transaldolase activity"/>
    <property type="evidence" value="ECO:0007669"/>
    <property type="project" value="UniProtKB-UniRule"/>
</dbReference>
<comment type="function">
    <text evidence="1 11">Transaldolase is important for the balance of metabolites in the pentose-phosphate pathway.</text>
</comment>
<evidence type="ECO:0000313" key="13">
    <source>
        <dbReference type="Proteomes" id="UP000198310"/>
    </source>
</evidence>
<evidence type="ECO:0000256" key="3">
    <source>
        <dbReference type="ARBA" id="ARBA00004857"/>
    </source>
</evidence>
<feature type="active site" description="Schiff-base intermediate with substrate" evidence="11">
    <location>
        <position position="140"/>
    </location>
</feature>
<proteinExistence type="inferred from homology"/>
<dbReference type="GO" id="GO:0006098">
    <property type="term" value="P:pentose-phosphate shunt"/>
    <property type="evidence" value="ECO:0007669"/>
    <property type="project" value="UniProtKB-UniRule"/>
</dbReference>
<dbReference type="PROSITE" id="PS00958">
    <property type="entry name" value="TRANSALDOLASE_2"/>
    <property type="match status" value="1"/>
</dbReference>
<dbReference type="PIRSF" id="PIRSF036915">
    <property type="entry name" value="Trnald_Bac_Plnt"/>
    <property type="match status" value="1"/>
</dbReference>
<organism evidence="12 13">
    <name type="scientific">Hymenobacter mucosus</name>
    <dbReference type="NCBI Taxonomy" id="1411120"/>
    <lineage>
        <taxon>Bacteria</taxon>
        <taxon>Pseudomonadati</taxon>
        <taxon>Bacteroidota</taxon>
        <taxon>Cytophagia</taxon>
        <taxon>Cytophagales</taxon>
        <taxon>Hymenobacteraceae</taxon>
        <taxon>Hymenobacter</taxon>
    </lineage>
</organism>
<evidence type="ECO:0000256" key="10">
    <source>
        <dbReference type="ARBA" id="ARBA00048810"/>
    </source>
</evidence>
<evidence type="ECO:0000256" key="5">
    <source>
        <dbReference type="ARBA" id="ARBA00013151"/>
    </source>
</evidence>
<comment type="catalytic activity">
    <reaction evidence="10 11">
        <text>D-sedoheptulose 7-phosphate + D-glyceraldehyde 3-phosphate = D-erythrose 4-phosphate + beta-D-fructose 6-phosphate</text>
        <dbReference type="Rhea" id="RHEA:17053"/>
        <dbReference type="ChEBI" id="CHEBI:16897"/>
        <dbReference type="ChEBI" id="CHEBI:57483"/>
        <dbReference type="ChEBI" id="CHEBI:57634"/>
        <dbReference type="ChEBI" id="CHEBI:59776"/>
        <dbReference type="EC" id="2.2.1.2"/>
    </reaction>
</comment>
<evidence type="ECO:0000256" key="8">
    <source>
        <dbReference type="ARBA" id="ARBA00023126"/>
    </source>
</evidence>
<dbReference type="PANTHER" id="PTHR10683">
    <property type="entry name" value="TRANSALDOLASE"/>
    <property type="match status" value="1"/>
</dbReference>
<reference evidence="13" key="1">
    <citation type="submission" date="2017-06" db="EMBL/GenBank/DDBJ databases">
        <authorList>
            <person name="Varghese N."/>
            <person name="Submissions S."/>
        </authorList>
    </citation>
    <scope>NUCLEOTIDE SEQUENCE [LARGE SCALE GENOMIC DNA]</scope>
    <source>
        <strain evidence="13">DSM 28041</strain>
    </source>
</reference>
<dbReference type="PROSITE" id="PS01054">
    <property type="entry name" value="TRANSALDOLASE_1"/>
    <property type="match status" value="1"/>
</dbReference>
<dbReference type="Gene3D" id="3.20.20.70">
    <property type="entry name" value="Aldolase class I"/>
    <property type="match status" value="1"/>
</dbReference>
<evidence type="ECO:0000256" key="4">
    <source>
        <dbReference type="ARBA" id="ARBA00008426"/>
    </source>
</evidence>
<dbReference type="EMBL" id="FZNS01000009">
    <property type="protein sequence ID" value="SNR86158.1"/>
    <property type="molecule type" value="Genomic_DNA"/>
</dbReference>
<evidence type="ECO:0000256" key="9">
    <source>
        <dbReference type="ARBA" id="ARBA00023270"/>
    </source>
</evidence>
<sequence length="376" mass="41218">MNPLVAIHDFGQSIWLDYIRRNILHNGELQRLITEDGLRGVTSNPAIFEKAIAGSDDYADDIRKFAQEGLSADEIYAKLAVADVQQACDLLRPLYDHPENGGDGYVSLEVSPELVHDTEGTVAEGLHFWKQVDRPNVMIKVPATLAGLPAIRQLIAAGVNVNVTLIFSVDRYRAVAEAYIAGLEDRVKAGGSVKRLDSVASFFLSRIDVLIDPKLEQLAAEGGEKGELAQSLVGEVAIASAKRAYEVFEEIFAGPRWEALKAQGAQPQRLLWASTGNKNPKYDDLKYVEALIGPNTVNTIPVETLDFYRAKGKPANRLADKQEIAVLDRLPELGIDLEALTNQLEQEGAQKFTEPFGKLMNVLEQKRQEALAGATA</sequence>
<dbReference type="GO" id="GO:0005975">
    <property type="term" value="P:carbohydrate metabolic process"/>
    <property type="evidence" value="ECO:0007669"/>
    <property type="project" value="InterPro"/>
</dbReference>
<comment type="similarity">
    <text evidence="4 11">Belongs to the transaldolase family. Type 2 subfamily.</text>
</comment>
<dbReference type="InterPro" id="IPR018225">
    <property type="entry name" value="Transaldolase_AS"/>
</dbReference>
<evidence type="ECO:0000256" key="2">
    <source>
        <dbReference type="ARBA" id="ARBA00004496"/>
    </source>
</evidence>
<dbReference type="AlphaFoldDB" id="A0A238ZTB2"/>
<dbReference type="Proteomes" id="UP000198310">
    <property type="component" value="Unassembled WGS sequence"/>
</dbReference>
<evidence type="ECO:0000256" key="7">
    <source>
        <dbReference type="ARBA" id="ARBA00022679"/>
    </source>
</evidence>
<dbReference type="CDD" id="cd00955">
    <property type="entry name" value="Transaldolase_like"/>
    <property type="match status" value="1"/>
</dbReference>
<dbReference type="InterPro" id="IPR013785">
    <property type="entry name" value="Aldolase_TIM"/>
</dbReference>
<gene>
    <name evidence="11" type="primary">tal</name>
    <name evidence="12" type="ORF">SAMN06269173_10999</name>
</gene>
<name>A0A238ZTB2_9BACT</name>
<dbReference type="NCBIfam" id="TIGR00876">
    <property type="entry name" value="tal_mycobact"/>
    <property type="match status" value="1"/>
</dbReference>
<keyword evidence="8 11" id="KW-0570">Pentose shunt</keyword>
<keyword evidence="6 11" id="KW-0963">Cytoplasm</keyword>
<evidence type="ECO:0000256" key="1">
    <source>
        <dbReference type="ARBA" id="ARBA00003518"/>
    </source>
</evidence>
<dbReference type="EC" id="2.2.1.2" evidence="5 11"/>
<dbReference type="Pfam" id="PF00923">
    <property type="entry name" value="TAL_FSA"/>
    <property type="match status" value="1"/>
</dbReference>
<accession>A0A238ZTB2</accession>
<keyword evidence="9 11" id="KW-0704">Schiff base</keyword>
<dbReference type="SUPFAM" id="SSF51569">
    <property type="entry name" value="Aldolase"/>
    <property type="match status" value="1"/>
</dbReference>
<dbReference type="InterPro" id="IPR004732">
    <property type="entry name" value="Transaldolase_2"/>
</dbReference>
<keyword evidence="13" id="KW-1185">Reference proteome</keyword>
<dbReference type="NCBIfam" id="NF002881">
    <property type="entry name" value="PRK03343.1"/>
    <property type="match status" value="1"/>
</dbReference>
<evidence type="ECO:0000313" key="12">
    <source>
        <dbReference type="EMBL" id="SNR86158.1"/>
    </source>
</evidence>